<reference evidence="2" key="1">
    <citation type="journal article" date="2022" name="Mol. Ecol. Resour.">
        <title>The genomes of chicory, endive, great burdock and yacon provide insights into Asteraceae palaeo-polyploidization history and plant inulin production.</title>
        <authorList>
            <person name="Fan W."/>
            <person name="Wang S."/>
            <person name="Wang H."/>
            <person name="Wang A."/>
            <person name="Jiang F."/>
            <person name="Liu H."/>
            <person name="Zhao H."/>
            <person name="Xu D."/>
            <person name="Zhang Y."/>
        </authorList>
    </citation>
    <scope>NUCLEOTIDE SEQUENCE [LARGE SCALE GENOMIC DNA]</scope>
    <source>
        <strain evidence="2">cv. Yunnan</strain>
    </source>
</reference>
<name>A0ACB9GJB9_9ASTR</name>
<sequence>MCPLNTSWTEHVRCENHRFHLSLPTLTTQNTSENLKQTIIERDLQLFSFGSKPSSKVCGGEIKATPKIGFRRLLHHR</sequence>
<comment type="caution">
    <text evidence="1">The sequence shown here is derived from an EMBL/GenBank/DDBJ whole genome shotgun (WGS) entry which is preliminary data.</text>
</comment>
<organism evidence="1 2">
    <name type="scientific">Smallanthus sonchifolius</name>
    <dbReference type="NCBI Taxonomy" id="185202"/>
    <lineage>
        <taxon>Eukaryota</taxon>
        <taxon>Viridiplantae</taxon>
        <taxon>Streptophyta</taxon>
        <taxon>Embryophyta</taxon>
        <taxon>Tracheophyta</taxon>
        <taxon>Spermatophyta</taxon>
        <taxon>Magnoliopsida</taxon>
        <taxon>eudicotyledons</taxon>
        <taxon>Gunneridae</taxon>
        <taxon>Pentapetalae</taxon>
        <taxon>asterids</taxon>
        <taxon>campanulids</taxon>
        <taxon>Asterales</taxon>
        <taxon>Asteraceae</taxon>
        <taxon>Asteroideae</taxon>
        <taxon>Heliantheae alliance</taxon>
        <taxon>Millerieae</taxon>
        <taxon>Smallanthus</taxon>
    </lineage>
</organism>
<protein>
    <submittedName>
        <fullName evidence="1">Uncharacterized protein</fullName>
    </submittedName>
</protein>
<dbReference type="Proteomes" id="UP001056120">
    <property type="component" value="Linkage Group LG14"/>
</dbReference>
<gene>
    <name evidence="1" type="ORF">L1987_42646</name>
</gene>
<accession>A0ACB9GJB9</accession>
<dbReference type="EMBL" id="CM042031">
    <property type="protein sequence ID" value="KAI3783562.1"/>
    <property type="molecule type" value="Genomic_DNA"/>
</dbReference>
<keyword evidence="2" id="KW-1185">Reference proteome</keyword>
<evidence type="ECO:0000313" key="1">
    <source>
        <dbReference type="EMBL" id="KAI3783562.1"/>
    </source>
</evidence>
<proteinExistence type="predicted"/>
<evidence type="ECO:0000313" key="2">
    <source>
        <dbReference type="Proteomes" id="UP001056120"/>
    </source>
</evidence>
<reference evidence="1 2" key="2">
    <citation type="journal article" date="2022" name="Mol. Ecol. Resour.">
        <title>The genomes of chicory, endive, great burdock and yacon provide insights into Asteraceae paleo-polyploidization history and plant inulin production.</title>
        <authorList>
            <person name="Fan W."/>
            <person name="Wang S."/>
            <person name="Wang H."/>
            <person name="Wang A."/>
            <person name="Jiang F."/>
            <person name="Liu H."/>
            <person name="Zhao H."/>
            <person name="Xu D."/>
            <person name="Zhang Y."/>
        </authorList>
    </citation>
    <scope>NUCLEOTIDE SEQUENCE [LARGE SCALE GENOMIC DNA]</scope>
    <source>
        <strain evidence="2">cv. Yunnan</strain>
        <tissue evidence="1">Leaves</tissue>
    </source>
</reference>